<evidence type="ECO:0000313" key="7">
    <source>
        <dbReference type="Proteomes" id="UP000031572"/>
    </source>
</evidence>
<dbReference type="EMBL" id="JWJG01000028">
    <property type="protein sequence ID" value="KIF82780.1"/>
    <property type="molecule type" value="Genomic_DNA"/>
</dbReference>
<dbReference type="Gene3D" id="1.10.357.10">
    <property type="entry name" value="Tetracycline Repressor, domain 2"/>
    <property type="match status" value="1"/>
</dbReference>
<keyword evidence="2 3" id="KW-0238">DNA-binding</keyword>
<dbReference type="InterPro" id="IPR001647">
    <property type="entry name" value="HTH_TetR"/>
</dbReference>
<keyword evidence="1" id="KW-0678">Repressor</keyword>
<gene>
    <name evidence="6" type="ORF">TSA66_21250</name>
</gene>
<dbReference type="SUPFAM" id="SSF46689">
    <property type="entry name" value="Homeodomain-like"/>
    <property type="match status" value="1"/>
</dbReference>
<evidence type="ECO:0000313" key="6">
    <source>
        <dbReference type="EMBL" id="KIF82780.1"/>
    </source>
</evidence>
<dbReference type="PRINTS" id="PR00455">
    <property type="entry name" value="HTHTETR"/>
</dbReference>
<feature type="DNA-binding region" description="H-T-H motif" evidence="3">
    <location>
        <begin position="44"/>
        <end position="63"/>
    </location>
</feature>
<organism evidence="6 7">
    <name type="scientific">Noviherbaspirillum autotrophicum</name>
    <dbReference type="NCBI Taxonomy" id="709839"/>
    <lineage>
        <taxon>Bacteria</taxon>
        <taxon>Pseudomonadati</taxon>
        <taxon>Pseudomonadota</taxon>
        <taxon>Betaproteobacteria</taxon>
        <taxon>Burkholderiales</taxon>
        <taxon>Oxalobacteraceae</taxon>
        <taxon>Noviherbaspirillum</taxon>
    </lineage>
</organism>
<dbReference type="OrthoDB" id="8586619at2"/>
<feature type="compositionally biased region" description="Polar residues" evidence="4">
    <location>
        <begin position="1"/>
        <end position="18"/>
    </location>
</feature>
<dbReference type="Pfam" id="PF13977">
    <property type="entry name" value="TetR_C_6"/>
    <property type="match status" value="1"/>
</dbReference>
<comment type="caution">
    <text evidence="6">The sequence shown here is derived from an EMBL/GenBank/DDBJ whole genome shotgun (WGS) entry which is preliminary data.</text>
</comment>
<proteinExistence type="predicted"/>
<dbReference type="PROSITE" id="PS50977">
    <property type="entry name" value="HTH_TETR_2"/>
    <property type="match status" value="1"/>
</dbReference>
<evidence type="ECO:0000256" key="4">
    <source>
        <dbReference type="SAM" id="MobiDB-lite"/>
    </source>
</evidence>
<dbReference type="InterPro" id="IPR050109">
    <property type="entry name" value="HTH-type_TetR-like_transc_reg"/>
</dbReference>
<protein>
    <recommendedName>
        <fullName evidence="5">HTH tetR-type domain-containing protein</fullName>
    </recommendedName>
</protein>
<dbReference type="InterPro" id="IPR039538">
    <property type="entry name" value="BetI_C"/>
</dbReference>
<dbReference type="GO" id="GO:0003700">
    <property type="term" value="F:DNA-binding transcription factor activity"/>
    <property type="evidence" value="ECO:0007669"/>
    <property type="project" value="TreeGrafter"/>
</dbReference>
<dbReference type="PANTHER" id="PTHR30055:SF219">
    <property type="entry name" value="TRANSCRIPTIONAL REGULATORY PROTEIN"/>
    <property type="match status" value="1"/>
</dbReference>
<evidence type="ECO:0000256" key="1">
    <source>
        <dbReference type="ARBA" id="ARBA00022491"/>
    </source>
</evidence>
<dbReference type="PANTHER" id="PTHR30055">
    <property type="entry name" value="HTH-TYPE TRANSCRIPTIONAL REGULATOR RUTR"/>
    <property type="match status" value="1"/>
</dbReference>
<sequence length="211" mass="23643">MTSALKSSLQRKTSSTTEKGYERARDILQAAREIFAAEGYGGLSMRRVAVQAGISLSNVQHYYHSKDALVEAVLLDSLNQFQEKIDGITASMAGASRVDQFLSTVDMFLEELGAPLMRGMFFEFWALATRNTFASTLMERMQARERKAIFNLIRGMSPAISDQEYMVRAALIVAQIEGLMLFRVRNRPKRPELEGLEQAARDAVLRLATQP</sequence>
<reference evidence="6 7" key="1">
    <citation type="submission" date="2014-12" db="EMBL/GenBank/DDBJ databases">
        <title>Denitrispirillum autotrophicum gen. nov., sp. nov., Denitrifying, Facultatively Autotrophic Bacteria Isolated from Rice Paddy Soil.</title>
        <authorList>
            <person name="Ishii S."/>
            <person name="Ashida N."/>
            <person name="Ohno H."/>
            <person name="Otsuka S."/>
            <person name="Yokota A."/>
            <person name="Senoo K."/>
        </authorList>
    </citation>
    <scope>NUCLEOTIDE SEQUENCE [LARGE SCALE GENOMIC DNA]</scope>
    <source>
        <strain evidence="6 7">TSA66</strain>
    </source>
</reference>
<keyword evidence="7" id="KW-1185">Reference proteome</keyword>
<evidence type="ECO:0000256" key="3">
    <source>
        <dbReference type="PROSITE-ProRule" id="PRU00335"/>
    </source>
</evidence>
<dbReference type="Pfam" id="PF00440">
    <property type="entry name" value="TetR_N"/>
    <property type="match status" value="1"/>
</dbReference>
<name>A0A0C2BNE3_9BURK</name>
<dbReference type="InterPro" id="IPR009057">
    <property type="entry name" value="Homeodomain-like_sf"/>
</dbReference>
<evidence type="ECO:0000256" key="2">
    <source>
        <dbReference type="ARBA" id="ARBA00023125"/>
    </source>
</evidence>
<feature type="domain" description="HTH tetR-type" evidence="5">
    <location>
        <begin position="21"/>
        <end position="81"/>
    </location>
</feature>
<accession>A0A0C2BNE3</accession>
<dbReference type="GO" id="GO:0000976">
    <property type="term" value="F:transcription cis-regulatory region binding"/>
    <property type="evidence" value="ECO:0007669"/>
    <property type="project" value="TreeGrafter"/>
</dbReference>
<evidence type="ECO:0000259" key="5">
    <source>
        <dbReference type="PROSITE" id="PS50977"/>
    </source>
</evidence>
<feature type="region of interest" description="Disordered" evidence="4">
    <location>
        <begin position="1"/>
        <end position="20"/>
    </location>
</feature>
<dbReference type="Proteomes" id="UP000031572">
    <property type="component" value="Unassembled WGS sequence"/>
</dbReference>
<dbReference type="AlphaFoldDB" id="A0A0C2BNE3"/>
<dbReference type="STRING" id="709839.TSA66_21250"/>
<dbReference type="RefSeq" id="WP_040041412.1">
    <property type="nucleotide sequence ID" value="NZ_JWJG01000028.1"/>
</dbReference>